<dbReference type="GO" id="GO:0006325">
    <property type="term" value="P:chromatin organization"/>
    <property type="evidence" value="ECO:0007669"/>
    <property type="project" value="UniProtKB-ARBA"/>
</dbReference>
<dbReference type="Gene3D" id="1.20.920.10">
    <property type="entry name" value="Bromodomain-like"/>
    <property type="match status" value="1"/>
</dbReference>
<name>A0AAF0JCV3_9BASI</name>
<feature type="region of interest" description="Disordered" evidence="2">
    <location>
        <begin position="408"/>
        <end position="564"/>
    </location>
</feature>
<organism evidence="3 4">
    <name type="scientific">Malassezia psittaci</name>
    <dbReference type="NCBI Taxonomy" id="1821823"/>
    <lineage>
        <taxon>Eukaryota</taxon>
        <taxon>Fungi</taxon>
        <taxon>Dikarya</taxon>
        <taxon>Basidiomycota</taxon>
        <taxon>Ustilaginomycotina</taxon>
        <taxon>Malasseziomycetes</taxon>
        <taxon>Malasseziales</taxon>
        <taxon>Malasseziaceae</taxon>
        <taxon>Malassezia</taxon>
    </lineage>
</organism>
<keyword evidence="1" id="KW-0103">Bromodomain</keyword>
<dbReference type="Proteomes" id="UP001214628">
    <property type="component" value="Chromosome 1"/>
</dbReference>
<dbReference type="AlphaFoldDB" id="A0AAF0JCV3"/>
<evidence type="ECO:0000313" key="3">
    <source>
        <dbReference type="EMBL" id="WFD41760.1"/>
    </source>
</evidence>
<dbReference type="SUPFAM" id="SSF47370">
    <property type="entry name" value="Bromodomain"/>
    <property type="match status" value="1"/>
</dbReference>
<evidence type="ECO:0000256" key="1">
    <source>
        <dbReference type="ARBA" id="ARBA00023117"/>
    </source>
</evidence>
<feature type="compositionally biased region" description="Polar residues" evidence="2">
    <location>
        <begin position="453"/>
        <end position="464"/>
    </location>
</feature>
<reference evidence="3" key="1">
    <citation type="submission" date="2023-02" db="EMBL/GenBank/DDBJ databases">
        <title>Mating type loci evolution in Malassezia.</title>
        <authorList>
            <person name="Coelho M.A."/>
        </authorList>
    </citation>
    <scope>NUCLEOTIDE SEQUENCE</scope>
    <source>
        <strain evidence="3">CBS 14136</strain>
    </source>
</reference>
<evidence type="ECO:0000313" key="4">
    <source>
        <dbReference type="Proteomes" id="UP001214628"/>
    </source>
</evidence>
<accession>A0AAF0JCV3</accession>
<proteinExistence type="predicted"/>
<feature type="compositionally biased region" description="Low complexity" evidence="2">
    <location>
        <begin position="174"/>
        <end position="184"/>
    </location>
</feature>
<feature type="compositionally biased region" description="Basic and acidic residues" evidence="2">
    <location>
        <begin position="134"/>
        <end position="143"/>
    </location>
</feature>
<sequence length="564" mass="62126">MNAAPVNRAVLIKGPYLNSRVYFTALPEQLDDLLEKASDLFQVPKDCVPQLYVACSSSVGVANSEQRGALLMPDAMPLLRDRELLTLRWVSKNSPSRIANASVQWDTSTSSSESKPVPFSGWRGPQARAAHVARVLERERSQGEESAGDPTKPELNRPSPNLKSMTKVGDVLLTPPSSSPTNSPDRAPEVQHLETPASPTPQRTRAAPKPLVWQNPQSNMGAAISGPVDKQELSSTFSLGALCARLNPFSRPSYANNEEQISTPNKEVFRPLQCETRASPESKIAAKPMRSLDLDHVQGAAAFEMMTQVVAALREHPCALQLRLPITEDFRRFCEKRGRITELSVIISRVNKREYTGYPLTQFAKDLEKYLDNVVTYYGSQSRQANAAVGLGKFAETLLRELSKYRTMDKRNLPMNQKAPPSLNSASRKPDPVKVGDPASSYDKSGREKQDRTITTGVSQTSKSAPIPSNKKLDGGQRVIVPTLTLPNDSEQDSEHNSERRSPPLLETPEKEVADTKICSDTNSYSKPADDKNLAIAITGKKHTAPNPPQPLAKRTRRSSRFRA</sequence>
<gene>
    <name evidence="3" type="ORF">MPSI1_000396</name>
</gene>
<protein>
    <recommendedName>
        <fullName evidence="5">Bromo domain-containing protein</fullName>
    </recommendedName>
</protein>
<feature type="compositionally biased region" description="Basic residues" evidence="2">
    <location>
        <begin position="554"/>
        <end position="564"/>
    </location>
</feature>
<evidence type="ECO:0000256" key="2">
    <source>
        <dbReference type="SAM" id="MobiDB-lite"/>
    </source>
</evidence>
<keyword evidence="4" id="KW-1185">Reference proteome</keyword>
<feature type="region of interest" description="Disordered" evidence="2">
    <location>
        <begin position="100"/>
        <end position="207"/>
    </location>
</feature>
<feature type="compositionally biased region" description="Polar residues" evidence="2">
    <location>
        <begin position="100"/>
        <end position="114"/>
    </location>
</feature>
<dbReference type="EMBL" id="CP118375">
    <property type="protein sequence ID" value="WFD41760.1"/>
    <property type="molecule type" value="Genomic_DNA"/>
</dbReference>
<evidence type="ECO:0008006" key="5">
    <source>
        <dbReference type="Google" id="ProtNLM"/>
    </source>
</evidence>
<dbReference type="InterPro" id="IPR036427">
    <property type="entry name" value="Bromodomain-like_sf"/>
</dbReference>
<feature type="compositionally biased region" description="Basic and acidic residues" evidence="2">
    <location>
        <begin position="493"/>
        <end position="515"/>
    </location>
</feature>